<accession>A0ABW3HN35</accession>
<feature type="transmembrane region" description="Helical" evidence="1">
    <location>
        <begin position="6"/>
        <end position="29"/>
    </location>
</feature>
<keyword evidence="1" id="KW-0812">Transmembrane</keyword>
<sequence>MNILRVGPLLIDLKLLFVIAAAIAGYLTLKGRKGKWENEDAAVSIFVNAFVIGLLVWKLSPILFDIKSIVQHPISLLYFNGGQRGVWLGIAVAIFYTAWRMHRLRFPFIRYGELLLMGWTAGMGIYYLLSTVAFDRETIFHMLASLLNIVMAGYFLIRRSSPSSPAVVHRLTIWYFLAMFGLPFFREYREGIVIGFSLEQLIWGTFIFIAYWAHFNRGKAAGKES</sequence>
<dbReference type="Proteomes" id="UP001596989">
    <property type="component" value="Unassembled WGS sequence"/>
</dbReference>
<keyword evidence="1" id="KW-0472">Membrane</keyword>
<comment type="caution">
    <text evidence="2">The sequence shown here is derived from an EMBL/GenBank/DDBJ whole genome shotgun (WGS) entry which is preliminary data.</text>
</comment>
<evidence type="ECO:0000313" key="2">
    <source>
        <dbReference type="EMBL" id="MFD0958901.1"/>
    </source>
</evidence>
<evidence type="ECO:0000313" key="3">
    <source>
        <dbReference type="Proteomes" id="UP001596989"/>
    </source>
</evidence>
<name>A0ABW3HN35_9BACL</name>
<feature type="transmembrane region" description="Helical" evidence="1">
    <location>
        <begin position="191"/>
        <end position="213"/>
    </location>
</feature>
<keyword evidence="3" id="KW-1185">Reference proteome</keyword>
<dbReference type="EMBL" id="JBHTJZ010000005">
    <property type="protein sequence ID" value="MFD0958901.1"/>
    <property type="molecule type" value="Genomic_DNA"/>
</dbReference>
<protein>
    <recommendedName>
        <fullName evidence="4">Prolipoprotein diacylglyceryl transferase</fullName>
    </recommendedName>
</protein>
<reference evidence="3" key="1">
    <citation type="journal article" date="2019" name="Int. J. Syst. Evol. Microbiol.">
        <title>The Global Catalogue of Microorganisms (GCM) 10K type strain sequencing project: providing services to taxonomists for standard genome sequencing and annotation.</title>
        <authorList>
            <consortium name="The Broad Institute Genomics Platform"/>
            <consortium name="The Broad Institute Genome Sequencing Center for Infectious Disease"/>
            <person name="Wu L."/>
            <person name="Ma J."/>
        </authorList>
    </citation>
    <scope>NUCLEOTIDE SEQUENCE [LARGE SCALE GENOMIC DNA]</scope>
    <source>
        <strain evidence="3">CCUG 59129</strain>
    </source>
</reference>
<proteinExistence type="predicted"/>
<gene>
    <name evidence="2" type="ORF">ACFQ2I_05795</name>
</gene>
<dbReference type="RefSeq" id="WP_377562728.1">
    <property type="nucleotide sequence ID" value="NZ_JBHTJZ010000005.1"/>
</dbReference>
<keyword evidence="1" id="KW-1133">Transmembrane helix</keyword>
<organism evidence="2 3">
    <name type="scientific">Paenibacillus chungangensis</name>
    <dbReference type="NCBI Taxonomy" id="696535"/>
    <lineage>
        <taxon>Bacteria</taxon>
        <taxon>Bacillati</taxon>
        <taxon>Bacillota</taxon>
        <taxon>Bacilli</taxon>
        <taxon>Bacillales</taxon>
        <taxon>Paenibacillaceae</taxon>
        <taxon>Paenibacillus</taxon>
    </lineage>
</organism>
<feature type="transmembrane region" description="Helical" evidence="1">
    <location>
        <begin position="84"/>
        <end position="102"/>
    </location>
</feature>
<feature type="transmembrane region" description="Helical" evidence="1">
    <location>
        <begin position="41"/>
        <end position="64"/>
    </location>
</feature>
<feature type="transmembrane region" description="Helical" evidence="1">
    <location>
        <begin position="114"/>
        <end position="133"/>
    </location>
</feature>
<evidence type="ECO:0000256" key="1">
    <source>
        <dbReference type="SAM" id="Phobius"/>
    </source>
</evidence>
<evidence type="ECO:0008006" key="4">
    <source>
        <dbReference type="Google" id="ProtNLM"/>
    </source>
</evidence>
<feature type="transmembrane region" description="Helical" evidence="1">
    <location>
        <begin position="139"/>
        <end position="156"/>
    </location>
</feature>
<feature type="transmembrane region" description="Helical" evidence="1">
    <location>
        <begin position="168"/>
        <end position="185"/>
    </location>
</feature>